<dbReference type="OrthoDB" id="3639251at2759"/>
<evidence type="ECO:0000256" key="5">
    <source>
        <dbReference type="SAM" id="MobiDB-lite"/>
    </source>
</evidence>
<dbReference type="Proteomes" id="UP000230750">
    <property type="component" value="Unassembled WGS sequence"/>
</dbReference>
<gene>
    <name evidence="7" type="ORF">BSL78_12759</name>
</gene>
<feature type="transmembrane region" description="Helical" evidence="6">
    <location>
        <begin position="205"/>
        <end position="225"/>
    </location>
</feature>
<evidence type="ECO:0000313" key="8">
    <source>
        <dbReference type="Proteomes" id="UP000230750"/>
    </source>
</evidence>
<sequence>MLWRTQVIKDSEAIEDSEVIEVKKLYWSGNIRCHVQSDMCQWFTINSMWSPTAVRTNLKKLSSEPPISIPDPSDVGCQPPVQERQGAGNQEQTLDLSQQPPITFCGALLIPGVIEFSLCLFFAKLVSYSFLFWLPFYLLNNLPNVGDRQAAYLSTLFDIGGIFGGILAGYLADVTGSSGIISFLTLCLAAPVVFLYNFFGRTSYIVNIVLMVITGFFVNGPYALITTAVSADLGTHESLHGNAKALSTVTAIIDGTGTIGAAWTSTNRTYLTDQRSRLDLCIPNACWC</sequence>
<comment type="subcellular location">
    <subcellularLocation>
        <location evidence="1">Membrane</location>
        <topology evidence="1">Multi-pass membrane protein</topology>
    </subcellularLocation>
</comment>
<dbReference type="InterPro" id="IPR036259">
    <property type="entry name" value="MFS_trans_sf"/>
</dbReference>
<dbReference type="SUPFAM" id="SSF103473">
    <property type="entry name" value="MFS general substrate transporter"/>
    <property type="match status" value="1"/>
</dbReference>
<keyword evidence="4 6" id="KW-0472">Membrane</keyword>
<keyword evidence="2 6" id="KW-0812">Transmembrane</keyword>
<evidence type="ECO:0000256" key="6">
    <source>
        <dbReference type="SAM" id="Phobius"/>
    </source>
</evidence>
<comment type="caution">
    <text evidence="7">The sequence shown here is derived from an EMBL/GenBank/DDBJ whole genome shotgun (WGS) entry which is preliminary data.</text>
</comment>
<protein>
    <submittedName>
        <fullName evidence="7">Putative sugar phosphate exchanger 2</fullName>
    </submittedName>
</protein>
<organism evidence="7 8">
    <name type="scientific">Stichopus japonicus</name>
    <name type="common">Sea cucumber</name>
    <dbReference type="NCBI Taxonomy" id="307972"/>
    <lineage>
        <taxon>Eukaryota</taxon>
        <taxon>Metazoa</taxon>
        <taxon>Echinodermata</taxon>
        <taxon>Eleutherozoa</taxon>
        <taxon>Echinozoa</taxon>
        <taxon>Holothuroidea</taxon>
        <taxon>Aspidochirotacea</taxon>
        <taxon>Aspidochirotida</taxon>
        <taxon>Stichopodidae</taxon>
        <taxon>Apostichopus</taxon>
    </lineage>
</organism>
<accession>A0A2G8KQR2</accession>
<dbReference type="EMBL" id="MRZV01000422">
    <property type="protein sequence ID" value="PIK50342.1"/>
    <property type="molecule type" value="Genomic_DNA"/>
</dbReference>
<dbReference type="GO" id="GO:0035435">
    <property type="term" value="P:phosphate ion transmembrane transport"/>
    <property type="evidence" value="ECO:0007669"/>
    <property type="project" value="TreeGrafter"/>
</dbReference>
<evidence type="ECO:0000313" key="7">
    <source>
        <dbReference type="EMBL" id="PIK50342.1"/>
    </source>
</evidence>
<name>A0A2G8KQR2_STIJA</name>
<evidence type="ECO:0000256" key="3">
    <source>
        <dbReference type="ARBA" id="ARBA00022989"/>
    </source>
</evidence>
<feature type="transmembrane region" description="Helical" evidence="6">
    <location>
        <begin position="118"/>
        <end position="138"/>
    </location>
</feature>
<evidence type="ECO:0000256" key="2">
    <source>
        <dbReference type="ARBA" id="ARBA00022692"/>
    </source>
</evidence>
<dbReference type="InterPro" id="IPR011701">
    <property type="entry name" value="MFS"/>
</dbReference>
<reference evidence="7 8" key="1">
    <citation type="journal article" date="2017" name="PLoS Biol.">
        <title>The sea cucumber genome provides insights into morphological evolution and visceral regeneration.</title>
        <authorList>
            <person name="Zhang X."/>
            <person name="Sun L."/>
            <person name="Yuan J."/>
            <person name="Sun Y."/>
            <person name="Gao Y."/>
            <person name="Zhang L."/>
            <person name="Li S."/>
            <person name="Dai H."/>
            <person name="Hamel J.F."/>
            <person name="Liu C."/>
            <person name="Yu Y."/>
            <person name="Liu S."/>
            <person name="Lin W."/>
            <person name="Guo K."/>
            <person name="Jin S."/>
            <person name="Xu P."/>
            <person name="Storey K.B."/>
            <person name="Huan P."/>
            <person name="Zhang T."/>
            <person name="Zhou Y."/>
            <person name="Zhang J."/>
            <person name="Lin C."/>
            <person name="Li X."/>
            <person name="Xing L."/>
            <person name="Huo D."/>
            <person name="Sun M."/>
            <person name="Wang L."/>
            <person name="Mercier A."/>
            <person name="Li F."/>
            <person name="Yang H."/>
            <person name="Xiang J."/>
        </authorList>
    </citation>
    <scope>NUCLEOTIDE SEQUENCE [LARGE SCALE GENOMIC DNA]</scope>
    <source>
        <strain evidence="7">Shaxun</strain>
        <tissue evidence="7">Muscle</tissue>
    </source>
</reference>
<feature type="compositionally biased region" description="Low complexity" evidence="5">
    <location>
        <begin position="63"/>
        <end position="74"/>
    </location>
</feature>
<dbReference type="AlphaFoldDB" id="A0A2G8KQR2"/>
<dbReference type="PANTHER" id="PTHR43184:SF12">
    <property type="entry name" value="SUGAR PHOSPHATE EXCHANGER 3"/>
    <property type="match status" value="1"/>
</dbReference>
<keyword evidence="8" id="KW-1185">Reference proteome</keyword>
<dbReference type="STRING" id="307972.A0A2G8KQR2"/>
<evidence type="ECO:0000256" key="4">
    <source>
        <dbReference type="ARBA" id="ARBA00023136"/>
    </source>
</evidence>
<keyword evidence="3 6" id="KW-1133">Transmembrane helix</keyword>
<feature type="transmembrane region" description="Helical" evidence="6">
    <location>
        <begin position="150"/>
        <end position="172"/>
    </location>
</feature>
<dbReference type="Gene3D" id="1.20.1250.20">
    <property type="entry name" value="MFS general substrate transporter like domains"/>
    <property type="match status" value="1"/>
</dbReference>
<dbReference type="PANTHER" id="PTHR43184">
    <property type="entry name" value="MAJOR FACILITATOR SUPERFAMILY TRANSPORTER 16, ISOFORM B"/>
    <property type="match status" value="1"/>
</dbReference>
<feature type="transmembrane region" description="Helical" evidence="6">
    <location>
        <begin position="179"/>
        <end position="199"/>
    </location>
</feature>
<evidence type="ECO:0000256" key="1">
    <source>
        <dbReference type="ARBA" id="ARBA00004141"/>
    </source>
</evidence>
<dbReference type="GO" id="GO:0061513">
    <property type="term" value="F:glucose 6-phosphate:phosphate antiporter activity"/>
    <property type="evidence" value="ECO:0007669"/>
    <property type="project" value="TreeGrafter"/>
</dbReference>
<dbReference type="Pfam" id="PF07690">
    <property type="entry name" value="MFS_1"/>
    <property type="match status" value="1"/>
</dbReference>
<proteinExistence type="predicted"/>
<feature type="region of interest" description="Disordered" evidence="5">
    <location>
        <begin position="63"/>
        <end position="92"/>
    </location>
</feature>
<dbReference type="GO" id="GO:0005789">
    <property type="term" value="C:endoplasmic reticulum membrane"/>
    <property type="evidence" value="ECO:0007669"/>
    <property type="project" value="TreeGrafter"/>
</dbReference>